<evidence type="ECO:0000313" key="4">
    <source>
        <dbReference type="EMBL" id="MBC2961973.1"/>
    </source>
</evidence>
<evidence type="ECO:0000256" key="1">
    <source>
        <dbReference type="ARBA" id="ARBA00004871"/>
    </source>
</evidence>
<dbReference type="InterPro" id="IPR013708">
    <property type="entry name" value="Shikimate_DH-bd_N"/>
</dbReference>
<dbReference type="PANTHER" id="PTHR21089:SF1">
    <property type="entry name" value="BIFUNCTIONAL 3-DEHYDROQUINATE DEHYDRATASE_SHIKIMATE DEHYDROGENASE, CHLOROPLASTIC"/>
    <property type="match status" value="1"/>
</dbReference>
<reference evidence="4 5" key="1">
    <citation type="submission" date="2020-08" db="EMBL/GenBank/DDBJ databases">
        <title>novel species in genus Nocardioides.</title>
        <authorList>
            <person name="Zhang G."/>
        </authorList>
    </citation>
    <scope>NUCLEOTIDE SEQUENCE [LARGE SCALE GENOMIC DNA]</scope>
    <source>
        <strain evidence="4 5">SC8A-24</strain>
    </source>
</reference>
<dbReference type="InterPro" id="IPR022893">
    <property type="entry name" value="Shikimate_DH_fam"/>
</dbReference>
<dbReference type="Gene3D" id="3.40.50.720">
    <property type="entry name" value="NAD(P)-binding Rossmann-like Domain"/>
    <property type="match status" value="1"/>
</dbReference>
<dbReference type="RefSeq" id="WP_186347169.1">
    <property type="nucleotide sequence ID" value="NZ_BMMR01000001.1"/>
</dbReference>
<accession>A0ABR6UCV9</accession>
<evidence type="ECO:0000259" key="3">
    <source>
        <dbReference type="Pfam" id="PF08501"/>
    </source>
</evidence>
<dbReference type="Gene3D" id="3.40.50.10860">
    <property type="entry name" value="Leucine Dehydrogenase, chain A, domain 1"/>
    <property type="match status" value="1"/>
</dbReference>
<evidence type="ECO:0000313" key="5">
    <source>
        <dbReference type="Proteomes" id="UP000604001"/>
    </source>
</evidence>
<keyword evidence="2" id="KW-0028">Amino-acid biosynthesis</keyword>
<sequence>MRITGETDVVFILCDPVAHVRGSDILNRRFAAAGDDVAVSPLHVVPEDLPVVVSAVRSMRNVAGFGVTIPHKVAVVGLLDELTDRARLVGAINFVRRSADGTLTGDNVDGAGFIAGLAADGLSVDGASVLQVGAGGAGRAVAFAVAGAGARRLRIHNRSPRAAEELAAAVAAAHPACDVRPATSADPRETDVAVNTTSLGMRPGDPLPFDVAALPAHAGVAEIVIQPRMTALLEAAVARGLPVSYGRSMLEGQFDAVRSFLWPDGGSPARRD</sequence>
<comment type="pathway">
    <text evidence="1">Metabolic intermediate biosynthesis; chorismate biosynthesis; chorismate from D-erythrose 4-phosphate and phosphoenolpyruvate: step 4/7.</text>
</comment>
<name>A0ABR6UCV9_9ACTN</name>
<protein>
    <submittedName>
        <fullName evidence="4">Shikimate dehydrogenase</fullName>
    </submittedName>
</protein>
<dbReference type="PANTHER" id="PTHR21089">
    <property type="entry name" value="SHIKIMATE DEHYDROGENASE"/>
    <property type="match status" value="1"/>
</dbReference>
<dbReference type="Proteomes" id="UP000604001">
    <property type="component" value="Unassembled WGS sequence"/>
</dbReference>
<dbReference type="EMBL" id="JACMYC010000014">
    <property type="protein sequence ID" value="MBC2961973.1"/>
    <property type="molecule type" value="Genomic_DNA"/>
</dbReference>
<dbReference type="InterPro" id="IPR036291">
    <property type="entry name" value="NAD(P)-bd_dom_sf"/>
</dbReference>
<keyword evidence="5" id="KW-1185">Reference proteome</keyword>
<dbReference type="SUPFAM" id="SSF51735">
    <property type="entry name" value="NAD(P)-binding Rossmann-fold domains"/>
    <property type="match status" value="1"/>
</dbReference>
<proteinExistence type="predicted"/>
<organism evidence="4 5">
    <name type="scientific">Nocardioides deserti</name>
    <dbReference type="NCBI Taxonomy" id="1588644"/>
    <lineage>
        <taxon>Bacteria</taxon>
        <taxon>Bacillati</taxon>
        <taxon>Actinomycetota</taxon>
        <taxon>Actinomycetes</taxon>
        <taxon>Propionibacteriales</taxon>
        <taxon>Nocardioidaceae</taxon>
        <taxon>Nocardioides</taxon>
    </lineage>
</organism>
<feature type="domain" description="Shikimate dehydrogenase substrate binding N-terminal" evidence="3">
    <location>
        <begin position="13"/>
        <end position="95"/>
    </location>
</feature>
<dbReference type="SUPFAM" id="SSF53223">
    <property type="entry name" value="Aminoacid dehydrogenase-like, N-terminal domain"/>
    <property type="match status" value="1"/>
</dbReference>
<evidence type="ECO:0000256" key="2">
    <source>
        <dbReference type="ARBA" id="ARBA00023141"/>
    </source>
</evidence>
<keyword evidence="2" id="KW-0057">Aromatic amino acid biosynthesis</keyword>
<dbReference type="Pfam" id="PF08501">
    <property type="entry name" value="Shikimate_dh_N"/>
    <property type="match status" value="1"/>
</dbReference>
<dbReference type="InterPro" id="IPR046346">
    <property type="entry name" value="Aminoacid_DH-like_N_sf"/>
</dbReference>
<gene>
    <name evidence="4" type="ORF">H7344_16895</name>
</gene>
<comment type="caution">
    <text evidence="4">The sequence shown here is derived from an EMBL/GenBank/DDBJ whole genome shotgun (WGS) entry which is preliminary data.</text>
</comment>